<feature type="region of interest" description="Disordered" evidence="1">
    <location>
        <begin position="69"/>
        <end position="88"/>
    </location>
</feature>
<feature type="region of interest" description="Disordered" evidence="1">
    <location>
        <begin position="30"/>
        <end position="54"/>
    </location>
</feature>
<dbReference type="Proteomes" id="UP000247755">
    <property type="component" value="Unassembled WGS sequence"/>
</dbReference>
<protein>
    <submittedName>
        <fullName evidence="2">Uncharacterized protein</fullName>
    </submittedName>
</protein>
<organism evidence="2 3">
    <name type="scientific">Burkholderia pyrrocinia</name>
    <name type="common">Pseudomonas pyrrocinia</name>
    <dbReference type="NCBI Taxonomy" id="60550"/>
    <lineage>
        <taxon>Bacteria</taxon>
        <taxon>Pseudomonadati</taxon>
        <taxon>Pseudomonadota</taxon>
        <taxon>Betaproteobacteria</taxon>
        <taxon>Burkholderiales</taxon>
        <taxon>Burkholderiaceae</taxon>
        <taxon>Burkholderia</taxon>
        <taxon>Burkholderia cepacia complex</taxon>
    </lineage>
</organism>
<evidence type="ECO:0000313" key="3">
    <source>
        <dbReference type="Proteomes" id="UP000247755"/>
    </source>
</evidence>
<proteinExistence type="predicted"/>
<gene>
    <name evidence="2" type="ORF">NA66_101822</name>
</gene>
<name>A0A318IL14_BURPY</name>
<evidence type="ECO:0000256" key="1">
    <source>
        <dbReference type="SAM" id="MobiDB-lite"/>
    </source>
</evidence>
<accession>A0A318IL14</accession>
<dbReference type="AlphaFoldDB" id="A0A318IL14"/>
<reference evidence="2 3" key="1">
    <citation type="submission" date="2018-05" db="EMBL/GenBank/DDBJ databases">
        <title>Comparative genomics of bacterial root endophytes of switchgrass collected from native prairies over two seasons.</title>
        <authorList>
            <person name="Tang Y."/>
        </authorList>
    </citation>
    <scope>NUCLEOTIDE SEQUENCE [LARGE SCALE GENOMIC DNA]</scope>
    <source>
        <strain evidence="2 3">NFIX32</strain>
    </source>
</reference>
<dbReference type="EMBL" id="QJJY01000018">
    <property type="protein sequence ID" value="PXX28622.1"/>
    <property type="molecule type" value="Genomic_DNA"/>
</dbReference>
<comment type="caution">
    <text evidence="2">The sequence shown here is derived from an EMBL/GenBank/DDBJ whole genome shotgun (WGS) entry which is preliminary data.</text>
</comment>
<evidence type="ECO:0000313" key="2">
    <source>
        <dbReference type="EMBL" id="PXX28622.1"/>
    </source>
</evidence>
<sequence length="88" mass="9428">MLSVCDDILNLFVVATLLLPSDVASQPCGRDAQLPFRPALSGPESRPQSDSQLSIAKPEHIQLQSNLCRHPAQVRSPDKGRHGGALCA</sequence>